<dbReference type="EMBL" id="JAYMRW010000015">
    <property type="protein sequence ID" value="MEM5451527.1"/>
    <property type="molecule type" value="Genomic_DNA"/>
</dbReference>
<comment type="caution">
    <text evidence="1">The sequence shown here is derived from an EMBL/GenBank/DDBJ whole genome shotgun (WGS) entry which is preliminary data.</text>
</comment>
<organism evidence="1 2">
    <name type="scientific">Paraburkholderia guartelaensis</name>
    <dbReference type="NCBI Taxonomy" id="2546446"/>
    <lineage>
        <taxon>Bacteria</taxon>
        <taxon>Pseudomonadati</taxon>
        <taxon>Pseudomonadota</taxon>
        <taxon>Betaproteobacteria</taxon>
        <taxon>Burkholderiales</taxon>
        <taxon>Burkholderiaceae</taxon>
        <taxon>Paraburkholderia</taxon>
    </lineage>
</organism>
<proteinExistence type="predicted"/>
<name>A0ABU9SJJ9_9BURK</name>
<evidence type="ECO:0000313" key="1">
    <source>
        <dbReference type="EMBL" id="MEM5451527.1"/>
    </source>
</evidence>
<protein>
    <recommendedName>
        <fullName evidence="3">Apea-like HEPN domain-containing protein</fullName>
    </recommendedName>
</protein>
<evidence type="ECO:0008006" key="3">
    <source>
        <dbReference type="Google" id="ProtNLM"/>
    </source>
</evidence>
<reference evidence="1 2" key="1">
    <citation type="submission" date="2024-01" db="EMBL/GenBank/DDBJ databases">
        <title>The diversity of rhizobia nodulating Mimosa spp. in eleven states of Brazil covering several biomes is determined by host plant, location, and edaphic factors.</title>
        <authorList>
            <person name="Rouws L."/>
            <person name="Barauna A."/>
            <person name="Beukes C."/>
            <person name="De Faria S.M."/>
            <person name="Gross E."/>
            <person name="Dos Reis Junior F.B."/>
            <person name="Simon M."/>
            <person name="Maluk M."/>
            <person name="Odee D.W."/>
            <person name="Kenicer G."/>
            <person name="Young J.P.W."/>
            <person name="Reis V.M."/>
            <person name="Zilli J."/>
            <person name="James E.K."/>
        </authorList>
    </citation>
    <scope>NUCLEOTIDE SEQUENCE [LARGE SCALE GENOMIC DNA]</scope>
    <source>
        <strain evidence="1 2">JPY164</strain>
    </source>
</reference>
<sequence length="340" mass="38970">MNESKTINLESLHRFQINYLNVESALLGMRHVFPFKGATVTVSLPRLESVSDNPDEFCDAHRSSYREENGKSIILAANVNTIRVEVKGDKTITLPLEVLNRDPYSTELIPEADKTRLKDISARADQIAREAFEYWISIMRWRCNNHRIGRPLLHGPRVLWQNSLRDAESKRSVWSITGNIVITATREVTTTGWDQAQTSLQACEEVPVHILLLDDARENLSRGDYRRSIIDLAVACEVFMRTLVLRTIPEDLDKDMLAMIEEVSIHQYMKKYLPNLLTEDGQSDLKKLVSGHLNSLFELRNKIMHMAQNDRATRENCVRFIQATSTLFELEKAMTNPSTD</sequence>
<keyword evidence="2" id="KW-1185">Reference proteome</keyword>
<dbReference type="Proteomes" id="UP001390669">
    <property type="component" value="Unassembled WGS sequence"/>
</dbReference>
<gene>
    <name evidence="1" type="ORF">VSR33_29045</name>
</gene>
<accession>A0ABU9SJJ9</accession>
<evidence type="ECO:0000313" key="2">
    <source>
        <dbReference type="Proteomes" id="UP001390669"/>
    </source>
</evidence>
<dbReference type="RefSeq" id="WP_406953664.1">
    <property type="nucleotide sequence ID" value="NZ_JAYMRW010000015.1"/>
</dbReference>